<name>L7RCQ8_9VIRU</name>
<dbReference type="Proteomes" id="UP000201640">
    <property type="component" value="Segment"/>
</dbReference>
<reference evidence="2 3" key="1">
    <citation type="journal article" date="2012" name="Genome Biol. Evol.">
        <title>Related Giant Viruses in Distant Locations and Different Habitats: Acanthamoeba polyphaga moumouvirus Represents a Third Lineage of the Mimiviridae That Is Close to the Megavirus Lineage.</title>
        <authorList>
            <person name="Yoosuf N."/>
            <person name="Yutin N."/>
            <person name="Colson P."/>
            <person name="Shabalina S.A."/>
            <person name="Pagnier I."/>
            <person name="Robert C."/>
            <person name="Azza S."/>
            <person name="Klose T."/>
            <person name="Wong J."/>
            <person name="Rossmann M.G."/>
            <person name="La Scola B."/>
            <person name="Raoult D."/>
            <person name="Koonin E.V."/>
        </authorList>
    </citation>
    <scope>NUCLEOTIDE SEQUENCE [LARGE SCALE GENOMIC DNA]</scope>
    <source>
        <strain evidence="2 3">M10A</strain>
    </source>
</reference>
<keyword evidence="1" id="KW-1133">Transmembrane helix</keyword>
<dbReference type="KEGG" id="vg:14446143"/>
<gene>
    <name evidence="2" type="ORF">Moumou_00889</name>
</gene>
<keyword evidence="1" id="KW-0472">Membrane</keyword>
<protein>
    <submittedName>
        <fullName evidence="2">Uncharacterized protein</fullName>
    </submittedName>
</protein>
<accession>L7RCQ8</accession>
<dbReference type="RefSeq" id="YP_007354840.1">
    <property type="nucleotide sequence ID" value="NC_020104.1"/>
</dbReference>
<feature type="transmembrane region" description="Helical" evidence="1">
    <location>
        <begin position="6"/>
        <end position="27"/>
    </location>
</feature>
<evidence type="ECO:0000313" key="2">
    <source>
        <dbReference type="EMBL" id="AGC02404.1"/>
    </source>
</evidence>
<organism evidence="2 3">
    <name type="scientific">Acanthamoeba polyphaga moumouvirus</name>
    <dbReference type="NCBI Taxonomy" id="1269028"/>
    <lineage>
        <taxon>Viruses</taxon>
        <taxon>Varidnaviria</taxon>
        <taxon>Bamfordvirae</taxon>
        <taxon>Nucleocytoviricota</taxon>
        <taxon>Megaviricetes</taxon>
        <taxon>Imitervirales</taxon>
        <taxon>Mimiviridae</taxon>
        <taxon>Megamimivirinae</taxon>
        <taxon>Moumouvirus</taxon>
    </lineage>
</organism>
<proteinExistence type="predicted"/>
<keyword evidence="3" id="KW-1185">Reference proteome</keyword>
<feature type="transmembrane region" description="Helical" evidence="1">
    <location>
        <begin position="39"/>
        <end position="57"/>
    </location>
</feature>
<dbReference type="GeneID" id="14446143"/>
<evidence type="ECO:0000256" key="1">
    <source>
        <dbReference type="SAM" id="Phobius"/>
    </source>
</evidence>
<dbReference type="EMBL" id="JX962719">
    <property type="protein sequence ID" value="AGC02404.1"/>
    <property type="molecule type" value="Genomic_DNA"/>
</dbReference>
<keyword evidence="1" id="KW-0812">Transmembrane</keyword>
<evidence type="ECO:0000313" key="3">
    <source>
        <dbReference type="Proteomes" id="UP000201640"/>
    </source>
</evidence>
<sequence length="90" mass="9226">MSEPNLFLIGISTIGAVCGLVGASIYIHHQEKKGYFDRSGTLAVALIGGMIGVAAAYAITACIAIGSGLFFGSVGIYYGTKKLLLLSGIL</sequence>